<sequence>MAAGVVRIVRKLFSSPNTSERATLMKKARAVGVKSITFNERGWRFQSGIRTFRMAIVFCLKGRMGHSSIDRVKCDFVVTRLLLVWCSAPAQVPSSSSDVIPCPRA</sequence>
<evidence type="ECO:0000313" key="3">
    <source>
        <dbReference type="Proteomes" id="UP000499080"/>
    </source>
</evidence>
<protein>
    <submittedName>
        <fullName evidence="1">Uncharacterized protein</fullName>
    </submittedName>
</protein>
<proteinExistence type="predicted"/>
<name>A0A4Y2R2R5_ARAVE</name>
<evidence type="ECO:0000313" key="1">
    <source>
        <dbReference type="EMBL" id="GBN69974.1"/>
    </source>
</evidence>
<dbReference type="AlphaFoldDB" id="A0A4Y2R2R5"/>
<accession>A0A4Y2R2R5</accession>
<evidence type="ECO:0000313" key="2">
    <source>
        <dbReference type="EMBL" id="GBN69982.1"/>
    </source>
</evidence>
<keyword evidence="3" id="KW-1185">Reference proteome</keyword>
<dbReference type="EMBL" id="BGPR01015622">
    <property type="protein sequence ID" value="GBN69982.1"/>
    <property type="molecule type" value="Genomic_DNA"/>
</dbReference>
<reference evidence="1 3" key="1">
    <citation type="journal article" date="2019" name="Sci. Rep.">
        <title>Orb-weaving spider Araneus ventricosus genome elucidates the spidroin gene catalogue.</title>
        <authorList>
            <person name="Kono N."/>
            <person name="Nakamura H."/>
            <person name="Ohtoshi R."/>
            <person name="Moran D.A.P."/>
            <person name="Shinohara A."/>
            <person name="Yoshida Y."/>
            <person name="Fujiwara M."/>
            <person name="Mori M."/>
            <person name="Tomita M."/>
            <person name="Arakawa K."/>
        </authorList>
    </citation>
    <scope>NUCLEOTIDE SEQUENCE [LARGE SCALE GENOMIC DNA]</scope>
</reference>
<comment type="caution">
    <text evidence="1">The sequence shown here is derived from an EMBL/GenBank/DDBJ whole genome shotgun (WGS) entry which is preliminary data.</text>
</comment>
<gene>
    <name evidence="1" type="ORF">AVEN_248878_1</name>
    <name evidence="2" type="ORF">AVEN_27345_1</name>
</gene>
<organism evidence="1 3">
    <name type="scientific">Araneus ventricosus</name>
    <name type="common">Orbweaver spider</name>
    <name type="synonym">Epeira ventricosa</name>
    <dbReference type="NCBI Taxonomy" id="182803"/>
    <lineage>
        <taxon>Eukaryota</taxon>
        <taxon>Metazoa</taxon>
        <taxon>Ecdysozoa</taxon>
        <taxon>Arthropoda</taxon>
        <taxon>Chelicerata</taxon>
        <taxon>Arachnida</taxon>
        <taxon>Araneae</taxon>
        <taxon>Araneomorphae</taxon>
        <taxon>Entelegynae</taxon>
        <taxon>Araneoidea</taxon>
        <taxon>Araneidae</taxon>
        <taxon>Araneus</taxon>
    </lineage>
</organism>
<dbReference type="EMBL" id="BGPR01015620">
    <property type="protein sequence ID" value="GBN69974.1"/>
    <property type="molecule type" value="Genomic_DNA"/>
</dbReference>
<dbReference type="Proteomes" id="UP000499080">
    <property type="component" value="Unassembled WGS sequence"/>
</dbReference>